<evidence type="ECO:0000313" key="2">
    <source>
        <dbReference type="Proteomes" id="UP001557470"/>
    </source>
</evidence>
<comment type="caution">
    <text evidence="1">The sequence shown here is derived from an EMBL/GenBank/DDBJ whole genome shotgun (WGS) entry which is preliminary data.</text>
</comment>
<dbReference type="AlphaFoldDB" id="A0ABD0WKG4"/>
<protein>
    <submittedName>
        <fullName evidence="1">Uncharacterized protein</fullName>
    </submittedName>
</protein>
<keyword evidence="2" id="KW-1185">Reference proteome</keyword>
<gene>
    <name evidence="1" type="ORF">UPYG_G00210210</name>
</gene>
<organism evidence="1 2">
    <name type="scientific">Umbra pygmaea</name>
    <name type="common">Eastern mudminnow</name>
    <dbReference type="NCBI Taxonomy" id="75934"/>
    <lineage>
        <taxon>Eukaryota</taxon>
        <taxon>Metazoa</taxon>
        <taxon>Chordata</taxon>
        <taxon>Craniata</taxon>
        <taxon>Vertebrata</taxon>
        <taxon>Euteleostomi</taxon>
        <taxon>Actinopterygii</taxon>
        <taxon>Neopterygii</taxon>
        <taxon>Teleostei</taxon>
        <taxon>Protacanthopterygii</taxon>
        <taxon>Esociformes</taxon>
        <taxon>Umbridae</taxon>
        <taxon>Umbra</taxon>
    </lineage>
</organism>
<dbReference type="EMBL" id="JAGEUA010000006">
    <property type="protein sequence ID" value="KAL0973730.1"/>
    <property type="molecule type" value="Genomic_DNA"/>
</dbReference>
<name>A0ABD0WKG4_UMBPY</name>
<accession>A0ABD0WKG4</accession>
<reference evidence="1 2" key="1">
    <citation type="submission" date="2024-06" db="EMBL/GenBank/DDBJ databases">
        <authorList>
            <person name="Pan Q."/>
            <person name="Wen M."/>
            <person name="Jouanno E."/>
            <person name="Zahm M."/>
            <person name="Klopp C."/>
            <person name="Cabau C."/>
            <person name="Louis A."/>
            <person name="Berthelot C."/>
            <person name="Parey E."/>
            <person name="Roest Crollius H."/>
            <person name="Montfort J."/>
            <person name="Robinson-Rechavi M."/>
            <person name="Bouchez O."/>
            <person name="Lampietro C."/>
            <person name="Lopez Roques C."/>
            <person name="Donnadieu C."/>
            <person name="Postlethwait J."/>
            <person name="Bobe J."/>
            <person name="Verreycken H."/>
            <person name="Guiguen Y."/>
        </authorList>
    </citation>
    <scope>NUCLEOTIDE SEQUENCE [LARGE SCALE GENOMIC DNA]</scope>
    <source>
        <strain evidence="1">Up_M1</strain>
        <tissue evidence="1">Testis</tissue>
    </source>
</reference>
<dbReference type="Proteomes" id="UP001557470">
    <property type="component" value="Unassembled WGS sequence"/>
</dbReference>
<sequence length="118" mass="13674">MKPSTDELKLFFEQLHLSENQEVIPKKSAILSVVEGHSIRYMPKTVQLDMPPPPPTLYSSTRLELDLPALLEEAARIFEELHLTPEQCVLVEEKTREQRKSRVWFDQRAGESYCISFS</sequence>
<proteinExistence type="predicted"/>
<evidence type="ECO:0000313" key="1">
    <source>
        <dbReference type="EMBL" id="KAL0973730.1"/>
    </source>
</evidence>